<dbReference type="AlphaFoldDB" id="A0AA86PFS2"/>
<dbReference type="EMBL" id="CATOUU010000654">
    <property type="protein sequence ID" value="CAI9938161.1"/>
    <property type="molecule type" value="Genomic_DNA"/>
</dbReference>
<organism evidence="1">
    <name type="scientific">Hexamita inflata</name>
    <dbReference type="NCBI Taxonomy" id="28002"/>
    <lineage>
        <taxon>Eukaryota</taxon>
        <taxon>Metamonada</taxon>
        <taxon>Diplomonadida</taxon>
        <taxon>Hexamitidae</taxon>
        <taxon>Hexamitinae</taxon>
        <taxon>Hexamita</taxon>
    </lineage>
</organism>
<dbReference type="EMBL" id="CAXDID020000048">
    <property type="protein sequence ID" value="CAL6004150.1"/>
    <property type="molecule type" value="Genomic_DNA"/>
</dbReference>
<proteinExistence type="predicted"/>
<reference evidence="1" key="1">
    <citation type="submission" date="2023-06" db="EMBL/GenBank/DDBJ databases">
        <authorList>
            <person name="Kurt Z."/>
        </authorList>
    </citation>
    <scope>NUCLEOTIDE SEQUENCE</scope>
</reference>
<gene>
    <name evidence="3" type="ORF">HINF_LOCUS11298</name>
    <name evidence="4" type="ORF">HINF_LOCUS18748</name>
    <name evidence="1" type="ORF">HINF_LOCUS25806</name>
    <name evidence="2" type="ORF">HINF_LOCUS4918</name>
</gene>
<dbReference type="EMBL" id="CAXDID020000025">
    <property type="protein sequence ID" value="CAL5990349.1"/>
    <property type="molecule type" value="Genomic_DNA"/>
</dbReference>
<dbReference type="EMBL" id="CAXDID020000009">
    <property type="protein sequence ID" value="CAL5978712.1"/>
    <property type="molecule type" value="Genomic_DNA"/>
</dbReference>
<reference evidence="2 5" key="2">
    <citation type="submission" date="2024-07" db="EMBL/GenBank/DDBJ databases">
        <authorList>
            <person name="Akdeniz Z."/>
        </authorList>
    </citation>
    <scope>NUCLEOTIDE SEQUENCE [LARGE SCALE GENOMIC DNA]</scope>
</reference>
<dbReference type="Gene3D" id="3.30.450.30">
    <property type="entry name" value="Dynein light chain 2a, cytoplasmic"/>
    <property type="match status" value="1"/>
</dbReference>
<evidence type="ECO:0000313" key="1">
    <source>
        <dbReference type="EMBL" id="CAI9938161.1"/>
    </source>
</evidence>
<evidence type="ECO:0000313" key="2">
    <source>
        <dbReference type="EMBL" id="CAL5978712.1"/>
    </source>
</evidence>
<evidence type="ECO:0000313" key="4">
    <source>
        <dbReference type="EMBL" id="CAL6004150.1"/>
    </source>
</evidence>
<name>A0AA86PFS2_9EUKA</name>
<sequence>MEEIDQLNNLQGVQGTIILRMPDTILRTTFDDDQTSKIIKASLPFVQLCQKSINTVQLGSVRSMKREIVFTLEQDCLILTVINMGSKK</sequence>
<accession>A0AA86PFS2</accession>
<dbReference type="Proteomes" id="UP001642409">
    <property type="component" value="Unassembled WGS sequence"/>
</dbReference>
<evidence type="ECO:0000313" key="5">
    <source>
        <dbReference type="Proteomes" id="UP001642409"/>
    </source>
</evidence>
<protein>
    <submittedName>
        <fullName evidence="1">Dynein light chain</fullName>
    </submittedName>
    <submittedName>
        <fullName evidence="2">Dynein_light chain</fullName>
    </submittedName>
</protein>
<keyword evidence="5" id="KW-1185">Reference proteome</keyword>
<dbReference type="SUPFAM" id="SSF103196">
    <property type="entry name" value="Roadblock/LC7 domain"/>
    <property type="match status" value="1"/>
</dbReference>
<comment type="caution">
    <text evidence="1">The sequence shown here is derived from an EMBL/GenBank/DDBJ whole genome shotgun (WGS) entry which is preliminary data.</text>
</comment>
<evidence type="ECO:0000313" key="3">
    <source>
        <dbReference type="EMBL" id="CAL5990349.1"/>
    </source>
</evidence>